<proteinExistence type="predicted"/>
<name>A0ABU2T6G6_9ACTN</name>
<dbReference type="CDD" id="cd17321">
    <property type="entry name" value="MFS_MMR_MDR_like"/>
    <property type="match status" value="1"/>
</dbReference>
<dbReference type="PROSITE" id="PS50850">
    <property type="entry name" value="MFS"/>
    <property type="match status" value="1"/>
</dbReference>
<dbReference type="Proteomes" id="UP001180551">
    <property type="component" value="Unassembled WGS sequence"/>
</dbReference>
<feature type="transmembrane region" description="Helical" evidence="7">
    <location>
        <begin position="325"/>
        <end position="349"/>
    </location>
</feature>
<accession>A0ABU2T6G6</accession>
<feature type="transmembrane region" description="Helical" evidence="7">
    <location>
        <begin position="361"/>
        <end position="380"/>
    </location>
</feature>
<feature type="transmembrane region" description="Helical" evidence="7">
    <location>
        <begin position="12"/>
        <end position="34"/>
    </location>
</feature>
<dbReference type="Gene3D" id="1.20.1720.10">
    <property type="entry name" value="Multidrug resistance protein D"/>
    <property type="match status" value="1"/>
</dbReference>
<feature type="region of interest" description="Disordered" evidence="6">
    <location>
        <begin position="494"/>
        <end position="514"/>
    </location>
</feature>
<feature type="transmembrane region" description="Helical" evidence="7">
    <location>
        <begin position="107"/>
        <end position="127"/>
    </location>
</feature>
<dbReference type="Pfam" id="PF07690">
    <property type="entry name" value="MFS_1"/>
    <property type="match status" value="1"/>
</dbReference>
<evidence type="ECO:0000313" key="10">
    <source>
        <dbReference type="Proteomes" id="UP001180551"/>
    </source>
</evidence>
<dbReference type="Gene3D" id="1.20.1250.20">
    <property type="entry name" value="MFS general substrate transporter like domains"/>
    <property type="match status" value="1"/>
</dbReference>
<keyword evidence="5" id="KW-0046">Antibiotic resistance</keyword>
<dbReference type="RefSeq" id="WP_311623152.1">
    <property type="nucleotide sequence ID" value="NZ_JAVRFE010000009.1"/>
</dbReference>
<evidence type="ECO:0000256" key="2">
    <source>
        <dbReference type="ARBA" id="ARBA00022692"/>
    </source>
</evidence>
<keyword evidence="4 7" id="KW-0472">Membrane</keyword>
<feature type="domain" description="Major facilitator superfamily (MFS) profile" evidence="8">
    <location>
        <begin position="11"/>
        <end position="490"/>
    </location>
</feature>
<evidence type="ECO:0000259" key="8">
    <source>
        <dbReference type="PROSITE" id="PS50850"/>
    </source>
</evidence>
<keyword evidence="10" id="KW-1185">Reference proteome</keyword>
<evidence type="ECO:0000313" key="9">
    <source>
        <dbReference type="EMBL" id="MDT0455849.1"/>
    </source>
</evidence>
<evidence type="ECO:0000256" key="3">
    <source>
        <dbReference type="ARBA" id="ARBA00022989"/>
    </source>
</evidence>
<feature type="transmembrane region" description="Helical" evidence="7">
    <location>
        <begin position="77"/>
        <end position="95"/>
    </location>
</feature>
<feature type="transmembrane region" description="Helical" evidence="7">
    <location>
        <begin position="46"/>
        <end position="65"/>
    </location>
</feature>
<dbReference type="PRINTS" id="PR01036">
    <property type="entry name" value="TCRTETB"/>
</dbReference>
<feature type="transmembrane region" description="Helical" evidence="7">
    <location>
        <begin position="139"/>
        <end position="158"/>
    </location>
</feature>
<feature type="transmembrane region" description="Helical" evidence="7">
    <location>
        <begin position="198"/>
        <end position="217"/>
    </location>
</feature>
<feature type="transmembrane region" description="Helical" evidence="7">
    <location>
        <begin position="164"/>
        <end position="186"/>
    </location>
</feature>
<evidence type="ECO:0000256" key="7">
    <source>
        <dbReference type="SAM" id="Phobius"/>
    </source>
</evidence>
<reference evidence="9" key="1">
    <citation type="submission" date="2024-05" db="EMBL/GenBank/DDBJ databases">
        <title>30 novel species of actinomycetes from the DSMZ collection.</title>
        <authorList>
            <person name="Nouioui I."/>
        </authorList>
    </citation>
    <scope>NUCLEOTIDE SEQUENCE</scope>
    <source>
        <strain evidence="9">DSM 41527</strain>
    </source>
</reference>
<keyword evidence="3 7" id="KW-1133">Transmembrane helix</keyword>
<evidence type="ECO:0000256" key="5">
    <source>
        <dbReference type="ARBA" id="ARBA00023251"/>
    </source>
</evidence>
<feature type="transmembrane region" description="Helical" evidence="7">
    <location>
        <begin position="401"/>
        <end position="421"/>
    </location>
</feature>
<sequence length="514" mass="52178">MDQGHPRRWAILGVMCLAVFVVSIDTTVLNVALPTMSRALGASMDQLQWIVDAYTLVLAGVLLMAGSLSDRYGRKKMLMFGLALFGVASALGAFAQEPWQVIAARGLMGAGGAFFMPGTLSILVHVFSEEERATAIGRWGAFTALGMVLGPLLGGVLLEHFWWGSAFVLNVPVVVLALIGVSAIVPESSDPVARRADIPGTVLSTIAMGAVLFGVISAPARGWGSGAVLTALIGGLVVLAIFFLHQARTKEPMLDLRLMFSRQFLGASGTMACLMFSLIGGSFVVTQQLQLVLGMTPLSAGLATVPLAAAVVVSSPLSPALAKVIGARLTIALGLTTVAIGLGVLAFLAPGAGYPPDAVGLVLLGLGMGLAVAPVNDVLMSAGPAESSGRLSAMNDTVQELGSAFGVAIIGSVLALAYGHALPGTVPAAVRHSLGEAAEAAHGMPAAQGRSVLDTARDAFGHGMTWSLGVCAATALLGAVVALILIPDSKGKKGMPSVEGDASQASAQAASLSG</sequence>
<evidence type="ECO:0000256" key="4">
    <source>
        <dbReference type="ARBA" id="ARBA00023136"/>
    </source>
</evidence>
<dbReference type="InterPro" id="IPR020846">
    <property type="entry name" value="MFS_dom"/>
</dbReference>
<feature type="transmembrane region" description="Helical" evidence="7">
    <location>
        <begin position="466"/>
        <end position="486"/>
    </location>
</feature>
<evidence type="ECO:0000256" key="6">
    <source>
        <dbReference type="SAM" id="MobiDB-lite"/>
    </source>
</evidence>
<feature type="transmembrane region" description="Helical" evidence="7">
    <location>
        <begin position="291"/>
        <end position="313"/>
    </location>
</feature>
<dbReference type="InterPro" id="IPR036259">
    <property type="entry name" value="MFS_trans_sf"/>
</dbReference>
<dbReference type="EMBL" id="JAVRFE010000009">
    <property type="protein sequence ID" value="MDT0455849.1"/>
    <property type="molecule type" value="Genomic_DNA"/>
</dbReference>
<keyword evidence="2 7" id="KW-0812">Transmembrane</keyword>
<comment type="subcellular location">
    <subcellularLocation>
        <location evidence="1">Cell membrane</location>
        <topology evidence="1">Multi-pass membrane protein</topology>
    </subcellularLocation>
</comment>
<evidence type="ECO:0000256" key="1">
    <source>
        <dbReference type="ARBA" id="ARBA00004651"/>
    </source>
</evidence>
<feature type="transmembrane region" description="Helical" evidence="7">
    <location>
        <begin position="223"/>
        <end position="244"/>
    </location>
</feature>
<comment type="caution">
    <text evidence="9">The sequence shown here is derived from an EMBL/GenBank/DDBJ whole genome shotgun (WGS) entry which is preliminary data.</text>
</comment>
<feature type="transmembrane region" description="Helical" evidence="7">
    <location>
        <begin position="264"/>
        <end position="285"/>
    </location>
</feature>
<dbReference type="InterPro" id="IPR011701">
    <property type="entry name" value="MFS"/>
</dbReference>
<organism evidence="9 10">
    <name type="scientific">Streptomyces mooreae</name>
    <dbReference type="NCBI Taxonomy" id="3075523"/>
    <lineage>
        <taxon>Bacteria</taxon>
        <taxon>Bacillati</taxon>
        <taxon>Actinomycetota</taxon>
        <taxon>Actinomycetes</taxon>
        <taxon>Kitasatosporales</taxon>
        <taxon>Streptomycetaceae</taxon>
        <taxon>Streptomyces</taxon>
    </lineage>
</organism>
<dbReference type="PANTHER" id="PTHR42718:SF42">
    <property type="entry name" value="EXPORT PROTEIN"/>
    <property type="match status" value="1"/>
</dbReference>
<gene>
    <name evidence="9" type="ORF">RM550_08855</name>
</gene>
<dbReference type="SUPFAM" id="SSF103473">
    <property type="entry name" value="MFS general substrate transporter"/>
    <property type="match status" value="2"/>
</dbReference>
<feature type="compositionally biased region" description="Low complexity" evidence="6">
    <location>
        <begin position="502"/>
        <end position="514"/>
    </location>
</feature>
<dbReference type="PANTHER" id="PTHR42718">
    <property type="entry name" value="MAJOR FACILITATOR SUPERFAMILY MULTIDRUG TRANSPORTER MFSC"/>
    <property type="match status" value="1"/>
</dbReference>
<protein>
    <submittedName>
        <fullName evidence="9">MFS transporter</fullName>
    </submittedName>
</protein>